<accession>A0AA38H7T1</accession>
<dbReference type="Pfam" id="PF00583">
    <property type="entry name" value="Acetyltransf_1"/>
    <property type="match status" value="1"/>
</dbReference>
<evidence type="ECO:0000256" key="2">
    <source>
        <dbReference type="ARBA" id="ARBA00023315"/>
    </source>
</evidence>
<sequence>MSAQTYTFRQPQSSDAPALSHLYGSVWAHFFAYSVSPSDLEDYLSGPLSPSSIERDIADPTARFLLATTQTPDGKDTIIGAVQLATGMSEPCLAESSTIHLRRLYIDMAHHGSGLAGDLMARTEEMARKEGYRSLWLGVWEDNKRGRRFYEKMGFVERGQKYFMVGESRRRDLVLEKTI</sequence>
<dbReference type="CDD" id="cd04301">
    <property type="entry name" value="NAT_SF"/>
    <property type="match status" value="1"/>
</dbReference>
<protein>
    <submittedName>
        <fullName evidence="4">Acyl-CoA N-acyltransferase</fullName>
    </submittedName>
</protein>
<name>A0AA38H7T1_9TREE</name>
<dbReference type="RefSeq" id="XP_052945334.1">
    <property type="nucleotide sequence ID" value="XM_053092855.1"/>
</dbReference>
<dbReference type="PANTHER" id="PTHR43877">
    <property type="entry name" value="AMINOALKYLPHOSPHONATE N-ACETYLTRANSFERASE-RELATED-RELATED"/>
    <property type="match status" value="1"/>
</dbReference>
<gene>
    <name evidence="4" type="ORF">MKK02DRAFT_44247</name>
</gene>
<evidence type="ECO:0000313" key="5">
    <source>
        <dbReference type="Proteomes" id="UP001164286"/>
    </source>
</evidence>
<dbReference type="InterPro" id="IPR050832">
    <property type="entry name" value="Bact_Acetyltransf"/>
</dbReference>
<dbReference type="InterPro" id="IPR000182">
    <property type="entry name" value="GNAT_dom"/>
</dbReference>
<keyword evidence="2" id="KW-0012">Acyltransferase</keyword>
<feature type="domain" description="N-acetyltransferase" evidence="3">
    <location>
        <begin position="6"/>
        <end position="179"/>
    </location>
</feature>
<dbReference type="PROSITE" id="PS51186">
    <property type="entry name" value="GNAT"/>
    <property type="match status" value="1"/>
</dbReference>
<dbReference type="SUPFAM" id="SSF55729">
    <property type="entry name" value="Acyl-CoA N-acyltransferases (Nat)"/>
    <property type="match status" value="1"/>
</dbReference>
<evidence type="ECO:0000259" key="3">
    <source>
        <dbReference type="PROSITE" id="PS51186"/>
    </source>
</evidence>
<dbReference type="EMBL" id="JAKWFO010000005">
    <property type="protein sequence ID" value="KAI9635557.1"/>
    <property type="molecule type" value="Genomic_DNA"/>
</dbReference>
<reference evidence="4" key="1">
    <citation type="journal article" date="2022" name="G3 (Bethesda)">
        <title>High quality genome of the basidiomycete yeast Dioszegia hungarica PDD-24b-2 isolated from cloud water.</title>
        <authorList>
            <person name="Jarrige D."/>
            <person name="Haridas S."/>
            <person name="Bleykasten-Grosshans C."/>
            <person name="Joly M."/>
            <person name="Nadalig T."/>
            <person name="Sancelme M."/>
            <person name="Vuilleumier S."/>
            <person name="Grigoriev I.V."/>
            <person name="Amato P."/>
            <person name="Bringel F."/>
        </authorList>
    </citation>
    <scope>NUCLEOTIDE SEQUENCE</scope>
    <source>
        <strain evidence="4">PDD-24b-2</strain>
    </source>
</reference>
<comment type="caution">
    <text evidence="4">The sequence shown here is derived from an EMBL/GenBank/DDBJ whole genome shotgun (WGS) entry which is preliminary data.</text>
</comment>
<dbReference type="AlphaFoldDB" id="A0AA38H7T1"/>
<keyword evidence="1" id="KW-0808">Transferase</keyword>
<dbReference type="InterPro" id="IPR016181">
    <property type="entry name" value="Acyl_CoA_acyltransferase"/>
</dbReference>
<keyword evidence="5" id="KW-1185">Reference proteome</keyword>
<proteinExistence type="predicted"/>
<organism evidence="4 5">
    <name type="scientific">Dioszegia hungarica</name>
    <dbReference type="NCBI Taxonomy" id="4972"/>
    <lineage>
        <taxon>Eukaryota</taxon>
        <taxon>Fungi</taxon>
        <taxon>Dikarya</taxon>
        <taxon>Basidiomycota</taxon>
        <taxon>Agaricomycotina</taxon>
        <taxon>Tremellomycetes</taxon>
        <taxon>Tremellales</taxon>
        <taxon>Bulleribasidiaceae</taxon>
        <taxon>Dioszegia</taxon>
    </lineage>
</organism>
<dbReference type="GO" id="GO:0016747">
    <property type="term" value="F:acyltransferase activity, transferring groups other than amino-acyl groups"/>
    <property type="evidence" value="ECO:0007669"/>
    <property type="project" value="InterPro"/>
</dbReference>
<dbReference type="GeneID" id="77732060"/>
<evidence type="ECO:0000313" key="4">
    <source>
        <dbReference type="EMBL" id="KAI9635557.1"/>
    </source>
</evidence>
<evidence type="ECO:0000256" key="1">
    <source>
        <dbReference type="ARBA" id="ARBA00022679"/>
    </source>
</evidence>
<dbReference type="Gene3D" id="3.40.630.30">
    <property type="match status" value="1"/>
</dbReference>
<dbReference type="Proteomes" id="UP001164286">
    <property type="component" value="Unassembled WGS sequence"/>
</dbReference>